<dbReference type="AlphaFoldDB" id="A0A7W5E6N5"/>
<dbReference type="EMBL" id="JACHXU010000033">
    <property type="protein sequence ID" value="MBB3210227.1"/>
    <property type="molecule type" value="Genomic_DNA"/>
</dbReference>
<dbReference type="Proteomes" id="UP000536179">
    <property type="component" value="Unassembled WGS sequence"/>
</dbReference>
<feature type="compositionally biased region" description="Acidic residues" evidence="1">
    <location>
        <begin position="130"/>
        <end position="150"/>
    </location>
</feature>
<feature type="transmembrane region" description="Helical" evidence="2">
    <location>
        <begin position="20"/>
        <end position="40"/>
    </location>
</feature>
<feature type="transmembrane region" description="Helical" evidence="2">
    <location>
        <begin position="350"/>
        <end position="373"/>
    </location>
</feature>
<dbReference type="PANTHER" id="PTHR43471">
    <property type="entry name" value="ABC TRANSPORTER PERMEASE"/>
    <property type="match status" value="1"/>
</dbReference>
<dbReference type="GO" id="GO:0140359">
    <property type="term" value="F:ABC-type transporter activity"/>
    <property type="evidence" value="ECO:0007669"/>
    <property type="project" value="InterPro"/>
</dbReference>
<evidence type="ECO:0000256" key="2">
    <source>
        <dbReference type="SAM" id="Phobius"/>
    </source>
</evidence>
<feature type="transmembrane region" description="Helical" evidence="2">
    <location>
        <begin position="859"/>
        <end position="882"/>
    </location>
</feature>
<feature type="transmembrane region" description="Helical" evidence="2">
    <location>
        <begin position="321"/>
        <end position="344"/>
    </location>
</feature>
<evidence type="ECO:0008006" key="5">
    <source>
        <dbReference type="Google" id="ProtNLM"/>
    </source>
</evidence>
<feature type="transmembrane region" description="Helical" evidence="2">
    <location>
        <begin position="235"/>
        <end position="261"/>
    </location>
</feature>
<gene>
    <name evidence="3" type="ORF">FHS27_006073</name>
</gene>
<evidence type="ECO:0000313" key="3">
    <source>
        <dbReference type="EMBL" id="MBB3210227.1"/>
    </source>
</evidence>
<organism evidence="3 4">
    <name type="scientific">Aporhodopirellula rubra</name>
    <dbReference type="NCBI Taxonomy" id="980271"/>
    <lineage>
        <taxon>Bacteria</taxon>
        <taxon>Pseudomonadati</taxon>
        <taxon>Planctomycetota</taxon>
        <taxon>Planctomycetia</taxon>
        <taxon>Pirellulales</taxon>
        <taxon>Pirellulaceae</taxon>
        <taxon>Aporhodopirellula</taxon>
    </lineage>
</organism>
<dbReference type="Pfam" id="PF12679">
    <property type="entry name" value="ABC2_membrane_2"/>
    <property type="match status" value="1"/>
</dbReference>
<accession>A0A7W5E6N5</accession>
<protein>
    <recommendedName>
        <fullName evidence="5">ABC transporter permease</fullName>
    </recommendedName>
</protein>
<sequence length="886" mass="96917">MRPYFAIISDSFHSALASRVLWAAFLAIWVLLASLAPIGIKEDYTTSFRWFDVYNGTRMKALLAQGIVDPKSQDKAIGRIAKAMPTEMQRQLRRVGEGDEVRIRLSLLTDALNDLVESDATRESDAYETPADELDGNDSPSDDSQADDAPEGWYDAEAWKDTVRLRELRSLDDTPDEELTDSLLRRRARLRLEAALPGVFESRSSRSVLLTYAGLEFPTDFQIDRVQFETLFNQFVIPILVNWLLGLVLVFLGVLVTASIVPDMLQTGSLHLLLSKPISRSALLVSKFIGGCAFVLLCVTQLVLGLYLIAALRLGVWNTRILWCIPVAVVIFAVFYSVSVLAGLKWRSAIISIAAAGALAAVCMVVGIIGGVVDARVVAPDRIVGMTRAGDDLFAVTGGSGLVRLDAPAKAWESLIDSEAGSNDRVLRPATLDTDHVMTARIRNGRFNPFGSGSLDLIVLSRDDDWTPQPSLRLPTATERLIPVDDNTVVAINTADLLTTNRNAILEAIGEEASEDDGDETSENENSDETTKTRARVDNSVGAWLKALVTMQGGATESFVSILPSDVVLSPPTRVSKILDESGLVLLTGDRMQRLEPTGADASGTWEMTARVNLKRESDRASHVIAASPRWVVVARGDLPLKIYDATTLRFVGQWDHDERRSIVSGTPLEMVAISDQCFLLRTSSGHCDMIEVIKNENEPVLLETPRDSDAAFESEETNADNTESKRLMTIRRISRIPVDEIESVYWQPDTQGSNEGQLFVAHDVDRVTSYSIAISDARLSELSNASDSGSAKLSQLSTVTPTGSVWRWIDRYVVGGLELFTPQVLQLGDTTAAMVSGNDSLVIGGGESGAAEVVRYRIAWPLLSCGIFIAFMLAVSCLYFSRSDY</sequence>
<keyword evidence="4" id="KW-1185">Reference proteome</keyword>
<reference evidence="3 4" key="1">
    <citation type="submission" date="2020-08" db="EMBL/GenBank/DDBJ databases">
        <title>Genomic Encyclopedia of Type Strains, Phase III (KMG-III): the genomes of soil and plant-associated and newly described type strains.</title>
        <authorList>
            <person name="Whitman W."/>
        </authorList>
    </citation>
    <scope>NUCLEOTIDE SEQUENCE [LARGE SCALE GENOMIC DNA]</scope>
    <source>
        <strain evidence="3 4">CECT 8075</strain>
    </source>
</reference>
<evidence type="ECO:0000313" key="4">
    <source>
        <dbReference type="Proteomes" id="UP000536179"/>
    </source>
</evidence>
<keyword evidence="2" id="KW-0812">Transmembrane</keyword>
<evidence type="ECO:0000256" key="1">
    <source>
        <dbReference type="SAM" id="MobiDB-lite"/>
    </source>
</evidence>
<feature type="compositionally biased region" description="Acidic residues" evidence="1">
    <location>
        <begin position="510"/>
        <end position="528"/>
    </location>
</feature>
<name>A0A7W5E6N5_9BACT</name>
<dbReference type="RefSeq" id="WP_184309399.1">
    <property type="nucleotide sequence ID" value="NZ_JACHXU010000033.1"/>
</dbReference>
<feature type="transmembrane region" description="Helical" evidence="2">
    <location>
        <begin position="281"/>
        <end position="309"/>
    </location>
</feature>
<dbReference type="GO" id="GO:0005886">
    <property type="term" value="C:plasma membrane"/>
    <property type="evidence" value="ECO:0007669"/>
    <property type="project" value="UniProtKB-SubCell"/>
</dbReference>
<keyword evidence="2" id="KW-1133">Transmembrane helix</keyword>
<keyword evidence="2" id="KW-0472">Membrane</keyword>
<feature type="region of interest" description="Disordered" evidence="1">
    <location>
        <begin position="119"/>
        <end position="151"/>
    </location>
</feature>
<comment type="caution">
    <text evidence="3">The sequence shown here is derived from an EMBL/GenBank/DDBJ whole genome shotgun (WGS) entry which is preliminary data.</text>
</comment>
<proteinExistence type="predicted"/>
<feature type="region of interest" description="Disordered" evidence="1">
    <location>
        <begin position="510"/>
        <end position="535"/>
    </location>
</feature>